<gene>
    <name evidence="3" type="ORF">SAMN02745857_00913</name>
</gene>
<dbReference type="Pfam" id="PF00857">
    <property type="entry name" value="Isochorismatase"/>
    <property type="match status" value="1"/>
</dbReference>
<dbReference type="SUPFAM" id="SSF52499">
    <property type="entry name" value="Isochorismatase-like hydrolases"/>
    <property type="match status" value="1"/>
</dbReference>
<dbReference type="GO" id="GO:0016787">
    <property type="term" value="F:hydrolase activity"/>
    <property type="evidence" value="ECO:0007669"/>
    <property type="project" value="UniProtKB-KW"/>
</dbReference>
<dbReference type="CDD" id="cd00431">
    <property type="entry name" value="cysteine_hydrolases"/>
    <property type="match status" value="1"/>
</dbReference>
<accession>A0A1W1X8S8</accession>
<dbReference type="Gene3D" id="3.40.50.850">
    <property type="entry name" value="Isochorismatase-like"/>
    <property type="match status" value="1"/>
</dbReference>
<dbReference type="InterPro" id="IPR036380">
    <property type="entry name" value="Isochorismatase-like_sf"/>
</dbReference>
<protein>
    <submittedName>
        <fullName evidence="3">Nicotinamidase-related amidase</fullName>
    </submittedName>
</protein>
<feature type="domain" description="Isochorismatase-like" evidence="2">
    <location>
        <begin position="10"/>
        <end position="177"/>
    </location>
</feature>
<dbReference type="EMBL" id="FWXD01000004">
    <property type="protein sequence ID" value="SMC20346.1"/>
    <property type="molecule type" value="Genomic_DNA"/>
</dbReference>
<name>A0A1W1X8S8_9NEIS</name>
<reference evidence="3 4" key="1">
    <citation type="submission" date="2017-04" db="EMBL/GenBank/DDBJ databases">
        <authorList>
            <person name="Afonso C.L."/>
            <person name="Miller P.J."/>
            <person name="Scott M.A."/>
            <person name="Spackman E."/>
            <person name="Goraichik I."/>
            <person name="Dimitrov K.M."/>
            <person name="Suarez D.L."/>
            <person name="Swayne D.E."/>
        </authorList>
    </citation>
    <scope>NUCLEOTIDE SEQUENCE [LARGE SCALE GENOMIC DNA]</scope>
    <source>
        <strain evidence="3 4">DSM 23236</strain>
    </source>
</reference>
<keyword evidence="4" id="KW-1185">Reference proteome</keyword>
<evidence type="ECO:0000313" key="3">
    <source>
        <dbReference type="EMBL" id="SMC20346.1"/>
    </source>
</evidence>
<dbReference type="STRING" id="1121001.SAMN02745857_00913"/>
<dbReference type="RefSeq" id="WP_084089361.1">
    <property type="nucleotide sequence ID" value="NZ_FWXD01000004.1"/>
</dbReference>
<dbReference type="Proteomes" id="UP000192761">
    <property type="component" value="Unassembled WGS sequence"/>
</dbReference>
<evidence type="ECO:0000256" key="1">
    <source>
        <dbReference type="ARBA" id="ARBA00022801"/>
    </source>
</evidence>
<organism evidence="3 4">
    <name type="scientific">Andreprevotia lacus DSM 23236</name>
    <dbReference type="NCBI Taxonomy" id="1121001"/>
    <lineage>
        <taxon>Bacteria</taxon>
        <taxon>Pseudomonadati</taxon>
        <taxon>Pseudomonadota</taxon>
        <taxon>Betaproteobacteria</taxon>
        <taxon>Neisseriales</taxon>
        <taxon>Chitinibacteraceae</taxon>
        <taxon>Andreprevotia</taxon>
    </lineage>
</organism>
<dbReference type="AlphaFoldDB" id="A0A1W1X8S8"/>
<dbReference type="InterPro" id="IPR050272">
    <property type="entry name" value="Isochorismatase-like_hydrls"/>
</dbReference>
<dbReference type="PANTHER" id="PTHR43540:SF7">
    <property type="entry name" value="ISOCHORISMATASE FAMILY PROTEIN YECD"/>
    <property type="match status" value="1"/>
</dbReference>
<proteinExistence type="predicted"/>
<evidence type="ECO:0000313" key="4">
    <source>
        <dbReference type="Proteomes" id="UP000192761"/>
    </source>
</evidence>
<keyword evidence="1" id="KW-0378">Hydrolase</keyword>
<dbReference type="InterPro" id="IPR000868">
    <property type="entry name" value="Isochorismatase-like_dom"/>
</dbReference>
<dbReference type="OrthoDB" id="9781985at2"/>
<sequence length="190" mass="20216">MAFTQLDPHTALLLIDLQHGVVALPVVHDAGEIVQRGAALAAAFRVQGLPVVLVNVAGAAPGRTEQARPTGERPANWAELVPELAVQPQDLRITKRTWGAFFHTDLHQQLQALGITQLVLAGIATSIGVESTARQAFELGYHVSVVTDAVTDMHADAHHNSITRIFPRLGETGSTADLLALLAARQPAGR</sequence>
<dbReference type="PANTHER" id="PTHR43540">
    <property type="entry name" value="PEROXYUREIDOACRYLATE/UREIDOACRYLATE AMIDOHYDROLASE-RELATED"/>
    <property type="match status" value="1"/>
</dbReference>
<evidence type="ECO:0000259" key="2">
    <source>
        <dbReference type="Pfam" id="PF00857"/>
    </source>
</evidence>